<dbReference type="Proteomes" id="UP000761264">
    <property type="component" value="Unassembled WGS sequence"/>
</dbReference>
<feature type="compositionally biased region" description="Low complexity" evidence="1">
    <location>
        <begin position="66"/>
        <end position="76"/>
    </location>
</feature>
<organism evidence="2 3">
    <name type="scientific">Pelagibius litoralis</name>
    <dbReference type="NCBI Taxonomy" id="374515"/>
    <lineage>
        <taxon>Bacteria</taxon>
        <taxon>Pseudomonadati</taxon>
        <taxon>Pseudomonadota</taxon>
        <taxon>Alphaproteobacteria</taxon>
        <taxon>Rhodospirillales</taxon>
        <taxon>Rhodovibrionaceae</taxon>
        <taxon>Pelagibius</taxon>
    </lineage>
</organism>
<dbReference type="EMBL" id="JAAQPH010000014">
    <property type="protein sequence ID" value="NIA70453.1"/>
    <property type="molecule type" value="Genomic_DNA"/>
</dbReference>
<reference evidence="2" key="1">
    <citation type="submission" date="2020-03" db="EMBL/GenBank/DDBJ databases">
        <title>Genome of Pelagibius litoralis DSM 21314T.</title>
        <authorList>
            <person name="Wang G."/>
        </authorList>
    </citation>
    <scope>NUCLEOTIDE SEQUENCE</scope>
    <source>
        <strain evidence="2">DSM 21314</strain>
    </source>
</reference>
<sequence>MGDQSLDWNSFWDVANPRQAARALTALYGADAEGAAAHCAQIAESDGRSEDQRFWLAALDEIRAVGTEPPGTTETAGPPPGDEHS</sequence>
<accession>A0A967K8H4</accession>
<protein>
    <submittedName>
        <fullName evidence="2">Uncharacterized protein</fullName>
    </submittedName>
</protein>
<proteinExistence type="predicted"/>
<gene>
    <name evidence="2" type="ORF">HBA54_17790</name>
</gene>
<feature type="region of interest" description="Disordered" evidence="1">
    <location>
        <begin position="64"/>
        <end position="85"/>
    </location>
</feature>
<evidence type="ECO:0000256" key="1">
    <source>
        <dbReference type="SAM" id="MobiDB-lite"/>
    </source>
</evidence>
<evidence type="ECO:0000313" key="2">
    <source>
        <dbReference type="EMBL" id="NIA70453.1"/>
    </source>
</evidence>
<evidence type="ECO:0000313" key="3">
    <source>
        <dbReference type="Proteomes" id="UP000761264"/>
    </source>
</evidence>
<dbReference type="RefSeq" id="WP_167227078.1">
    <property type="nucleotide sequence ID" value="NZ_JAAQPH010000014.1"/>
</dbReference>
<name>A0A967K8H4_9PROT</name>
<comment type="caution">
    <text evidence="2">The sequence shown here is derived from an EMBL/GenBank/DDBJ whole genome shotgun (WGS) entry which is preliminary data.</text>
</comment>
<keyword evidence="3" id="KW-1185">Reference proteome</keyword>
<dbReference type="AlphaFoldDB" id="A0A967K8H4"/>